<dbReference type="AlphaFoldDB" id="A0A5A5TJV4"/>
<evidence type="ECO:0000256" key="1">
    <source>
        <dbReference type="SAM" id="MobiDB-lite"/>
    </source>
</evidence>
<keyword evidence="3" id="KW-1185">Reference proteome</keyword>
<proteinExistence type="predicted"/>
<sequence length="248" mass="28761">MSSRDSIVRQARDKGRERVQKAEDMRKNIDVPGHNQAAREEYAGRYRTEIEYTGDTVELSSYVQGKNVTRSCYDNYVRIDEESDKAHFVQQSNYKRRTPHYQTKELMEQYPKGCGKFDDEVEWKSTEPSSHGMVLFNQIESYQNYAREHNLPPLDLHPYEAVELVNRKDQALVNAFLGEGPGSRTFRKGDDGYYAMAGGDTGKAKWELSVHLGHDITHIEMAKEGGWMELPDGKKVENVEHKVYYYYK</sequence>
<dbReference type="RefSeq" id="WP_149404682.1">
    <property type="nucleotide sequence ID" value="NZ_BIXY01000166.1"/>
</dbReference>
<gene>
    <name evidence="2" type="ORF">KDI_54540</name>
</gene>
<dbReference type="EMBL" id="BIXY01000166">
    <property type="protein sequence ID" value="GCF11890.1"/>
    <property type="molecule type" value="Genomic_DNA"/>
</dbReference>
<protein>
    <submittedName>
        <fullName evidence="2">Uncharacterized protein</fullName>
    </submittedName>
</protein>
<feature type="compositionally biased region" description="Basic and acidic residues" evidence="1">
    <location>
        <begin position="1"/>
        <end position="29"/>
    </location>
</feature>
<dbReference type="Proteomes" id="UP000322530">
    <property type="component" value="Unassembled WGS sequence"/>
</dbReference>
<comment type="caution">
    <text evidence="2">The sequence shown here is derived from an EMBL/GenBank/DDBJ whole genome shotgun (WGS) entry which is preliminary data.</text>
</comment>
<organism evidence="2 3">
    <name type="scientific">Dictyobacter arantiisoli</name>
    <dbReference type="NCBI Taxonomy" id="2014874"/>
    <lineage>
        <taxon>Bacteria</taxon>
        <taxon>Bacillati</taxon>
        <taxon>Chloroflexota</taxon>
        <taxon>Ktedonobacteria</taxon>
        <taxon>Ktedonobacterales</taxon>
        <taxon>Dictyobacteraceae</taxon>
        <taxon>Dictyobacter</taxon>
    </lineage>
</organism>
<reference evidence="2 3" key="1">
    <citation type="submission" date="2019-01" db="EMBL/GenBank/DDBJ databases">
        <title>Draft genome sequence of Dictyobacter sp. Uno17.</title>
        <authorList>
            <person name="Wang C.M."/>
            <person name="Zheng Y."/>
            <person name="Sakai Y."/>
            <person name="Abe K."/>
            <person name="Yokota A."/>
            <person name="Yabe S."/>
        </authorList>
    </citation>
    <scope>NUCLEOTIDE SEQUENCE [LARGE SCALE GENOMIC DNA]</scope>
    <source>
        <strain evidence="2 3">Uno17</strain>
    </source>
</reference>
<evidence type="ECO:0000313" key="3">
    <source>
        <dbReference type="Proteomes" id="UP000322530"/>
    </source>
</evidence>
<accession>A0A5A5TJV4</accession>
<evidence type="ECO:0000313" key="2">
    <source>
        <dbReference type="EMBL" id="GCF11890.1"/>
    </source>
</evidence>
<name>A0A5A5TJV4_9CHLR</name>
<feature type="region of interest" description="Disordered" evidence="1">
    <location>
        <begin position="1"/>
        <end position="30"/>
    </location>
</feature>